<evidence type="ECO:0000259" key="2">
    <source>
        <dbReference type="Pfam" id="PF22747"/>
    </source>
</evidence>
<evidence type="ECO:0008006" key="5">
    <source>
        <dbReference type="Google" id="ProtNLM"/>
    </source>
</evidence>
<dbReference type="RefSeq" id="WP_146936610.1">
    <property type="nucleotide sequence ID" value="NZ_BJXW01000011.1"/>
</dbReference>
<evidence type="ECO:0000313" key="4">
    <source>
        <dbReference type="Proteomes" id="UP000321491"/>
    </source>
</evidence>
<dbReference type="AlphaFoldDB" id="A0A511UW99"/>
<dbReference type="InterPro" id="IPR018658">
    <property type="entry name" value="DUF2089"/>
</dbReference>
<keyword evidence="4" id="KW-1185">Reference proteome</keyword>
<dbReference type="InterPro" id="IPR053957">
    <property type="entry name" value="DUF2089_Zn_ribbon"/>
</dbReference>
<accession>A0A511UW99</accession>
<dbReference type="OrthoDB" id="9797643at2"/>
<comment type="caution">
    <text evidence="3">The sequence shown here is derived from an EMBL/GenBank/DDBJ whole genome shotgun (WGS) entry which is preliminary data.</text>
</comment>
<evidence type="ECO:0000313" key="3">
    <source>
        <dbReference type="EMBL" id="GEN30895.1"/>
    </source>
</evidence>
<sequence>MEYPVLSNCPVCRSPLVATKLKCRTCQTTIENSFTLSKFSLLNEEQLRFIEIFLVNRGNIKVVEKELGISYPTVRNKLKNIISILGYEVNAPSKMSKEKVVSMLEKGEISPDEAIELLKE</sequence>
<dbReference type="Proteomes" id="UP000321491">
    <property type="component" value="Unassembled WGS sequence"/>
</dbReference>
<feature type="domain" description="DUF2089" evidence="2">
    <location>
        <begin position="9"/>
        <end position="40"/>
    </location>
</feature>
<name>A0A511UW99_9BACI</name>
<proteinExistence type="predicted"/>
<dbReference type="Pfam" id="PF22747">
    <property type="entry name" value="Zn_ribbon_DUF2089"/>
    <property type="match status" value="1"/>
</dbReference>
<gene>
    <name evidence="3" type="ORF">CQU01_11330</name>
</gene>
<dbReference type="EMBL" id="BJXW01000011">
    <property type="protein sequence ID" value="GEN30895.1"/>
    <property type="molecule type" value="Genomic_DNA"/>
</dbReference>
<evidence type="ECO:0000259" key="1">
    <source>
        <dbReference type="Pfam" id="PF09862"/>
    </source>
</evidence>
<protein>
    <recommendedName>
        <fullName evidence="5">DUF2089 domain-containing protein</fullName>
    </recommendedName>
</protein>
<dbReference type="Pfam" id="PF09862">
    <property type="entry name" value="DUF2089"/>
    <property type="match status" value="1"/>
</dbReference>
<organism evidence="3 4">
    <name type="scientific">Cerasibacillus quisquiliarum</name>
    <dbReference type="NCBI Taxonomy" id="227865"/>
    <lineage>
        <taxon>Bacteria</taxon>
        <taxon>Bacillati</taxon>
        <taxon>Bacillota</taxon>
        <taxon>Bacilli</taxon>
        <taxon>Bacillales</taxon>
        <taxon>Bacillaceae</taxon>
        <taxon>Cerasibacillus</taxon>
    </lineage>
</organism>
<feature type="domain" description="DUF2089" evidence="1">
    <location>
        <begin position="42"/>
        <end position="88"/>
    </location>
</feature>
<reference evidence="3 4" key="1">
    <citation type="submission" date="2019-07" db="EMBL/GenBank/DDBJ databases">
        <title>Whole genome shotgun sequence of Cerasibacillus quisquiliarum NBRC 102429.</title>
        <authorList>
            <person name="Hosoyama A."/>
            <person name="Uohara A."/>
            <person name="Ohji S."/>
            <person name="Ichikawa N."/>
        </authorList>
    </citation>
    <scope>NUCLEOTIDE SEQUENCE [LARGE SCALE GENOMIC DNA]</scope>
    <source>
        <strain evidence="3 4">NBRC 102429</strain>
    </source>
</reference>